<dbReference type="EMBL" id="KK914201">
    <property type="protein sequence ID" value="KDP46977.1"/>
    <property type="molecule type" value="Genomic_DNA"/>
</dbReference>
<sequence>MALCICGAHLKVGHRRAIEILACEHHVLLMLRLHGFDADTSVTSLPRGRAWKFS</sequence>
<proteinExistence type="predicted"/>
<reference evidence="1 2" key="1">
    <citation type="journal article" date="2014" name="PLoS ONE">
        <title>Global Analysis of Gene Expression Profiles in Physic Nut (Jatropha curcas L.) Seedlings Exposed to Salt Stress.</title>
        <authorList>
            <person name="Zhang L."/>
            <person name="Zhang C."/>
            <person name="Wu P."/>
            <person name="Chen Y."/>
            <person name="Li M."/>
            <person name="Jiang H."/>
            <person name="Wu G."/>
        </authorList>
    </citation>
    <scope>NUCLEOTIDE SEQUENCE [LARGE SCALE GENOMIC DNA]</scope>
    <source>
        <strain evidence="2">cv. GZQX0401</strain>
        <tissue evidence="1">Young leaves</tissue>
    </source>
</reference>
<organism evidence="1 2">
    <name type="scientific">Jatropha curcas</name>
    <name type="common">Barbados nut</name>
    <dbReference type="NCBI Taxonomy" id="180498"/>
    <lineage>
        <taxon>Eukaryota</taxon>
        <taxon>Viridiplantae</taxon>
        <taxon>Streptophyta</taxon>
        <taxon>Embryophyta</taxon>
        <taxon>Tracheophyta</taxon>
        <taxon>Spermatophyta</taxon>
        <taxon>Magnoliopsida</taxon>
        <taxon>eudicotyledons</taxon>
        <taxon>Gunneridae</taxon>
        <taxon>Pentapetalae</taxon>
        <taxon>rosids</taxon>
        <taxon>fabids</taxon>
        <taxon>Malpighiales</taxon>
        <taxon>Euphorbiaceae</taxon>
        <taxon>Crotonoideae</taxon>
        <taxon>Jatropheae</taxon>
        <taxon>Jatropha</taxon>
    </lineage>
</organism>
<dbReference type="AlphaFoldDB" id="A0A067LF06"/>
<dbReference type="Proteomes" id="UP000027138">
    <property type="component" value="Unassembled WGS sequence"/>
</dbReference>
<keyword evidence="2" id="KW-1185">Reference proteome</keyword>
<evidence type="ECO:0000313" key="1">
    <source>
        <dbReference type="EMBL" id="KDP46977.1"/>
    </source>
</evidence>
<protein>
    <submittedName>
        <fullName evidence="1">Uncharacterized protein</fullName>
    </submittedName>
</protein>
<name>A0A067LF06_JATCU</name>
<evidence type="ECO:0000313" key="2">
    <source>
        <dbReference type="Proteomes" id="UP000027138"/>
    </source>
</evidence>
<gene>
    <name evidence="1" type="ORF">JCGZ_02413</name>
</gene>
<accession>A0A067LF06</accession>